<proteinExistence type="predicted"/>
<accession>A0A085NJ95</accession>
<name>A0A085NJ95_9BILA</name>
<keyword evidence="3" id="KW-1185">Reference proteome</keyword>
<sequence>MVQSTAGEASALCTIRSWSALFGRQACVSYAHSLSVNTAQDCAKTWLALKSSMCSPAFSRCRTLSGKPVMKAHARSFSDIVEELPRESATVWSVP</sequence>
<evidence type="ECO:0000313" key="3">
    <source>
        <dbReference type="Proteomes" id="UP000030764"/>
    </source>
</evidence>
<dbReference type="AlphaFoldDB" id="A0A085NJ95"/>
<reference evidence="2 3" key="1">
    <citation type="journal article" date="2014" name="Nat. Genet.">
        <title>Genome and transcriptome of the porcine whipworm Trichuris suis.</title>
        <authorList>
            <person name="Jex A.R."/>
            <person name="Nejsum P."/>
            <person name="Schwarz E.M."/>
            <person name="Hu L."/>
            <person name="Young N.D."/>
            <person name="Hall R.S."/>
            <person name="Korhonen P.K."/>
            <person name="Liao S."/>
            <person name="Thamsborg S."/>
            <person name="Xia J."/>
            <person name="Xu P."/>
            <person name="Wang S."/>
            <person name="Scheerlinck J.P."/>
            <person name="Hofmann A."/>
            <person name="Sternberg P.W."/>
            <person name="Wang J."/>
            <person name="Gasser R.B."/>
        </authorList>
    </citation>
    <scope>NUCLEOTIDE SEQUENCE [LARGE SCALE GENOMIC DNA]</scope>
    <source>
        <strain evidence="2">DCEP-RM93F</strain>
        <strain evidence="1">DCEP-RM93M</strain>
    </source>
</reference>
<dbReference type="Proteomes" id="UP000030764">
    <property type="component" value="Unassembled WGS sequence"/>
</dbReference>
<protein>
    <submittedName>
        <fullName evidence="2">Uncharacterized protein</fullName>
    </submittedName>
</protein>
<gene>
    <name evidence="1" type="ORF">M513_08797</name>
    <name evidence="2" type="ORF">M514_08797</name>
</gene>
<organism evidence="2">
    <name type="scientific">Trichuris suis</name>
    <name type="common">pig whipworm</name>
    <dbReference type="NCBI Taxonomy" id="68888"/>
    <lineage>
        <taxon>Eukaryota</taxon>
        <taxon>Metazoa</taxon>
        <taxon>Ecdysozoa</taxon>
        <taxon>Nematoda</taxon>
        <taxon>Enoplea</taxon>
        <taxon>Dorylaimia</taxon>
        <taxon>Trichinellida</taxon>
        <taxon>Trichuridae</taxon>
        <taxon>Trichuris</taxon>
    </lineage>
</organism>
<dbReference type="Proteomes" id="UP000030758">
    <property type="component" value="Unassembled WGS sequence"/>
</dbReference>
<dbReference type="EMBL" id="KL363255">
    <property type="protein sequence ID" value="KFD50297.1"/>
    <property type="molecule type" value="Genomic_DNA"/>
</dbReference>
<evidence type="ECO:0000313" key="1">
    <source>
        <dbReference type="EMBL" id="KFD50297.1"/>
    </source>
</evidence>
<evidence type="ECO:0000313" key="2">
    <source>
        <dbReference type="EMBL" id="KFD69541.1"/>
    </source>
</evidence>
<dbReference type="EMBL" id="KL367495">
    <property type="protein sequence ID" value="KFD69541.1"/>
    <property type="molecule type" value="Genomic_DNA"/>
</dbReference>